<reference evidence="21" key="1">
    <citation type="submission" date="2025-08" db="UniProtKB">
        <authorList>
            <consortium name="RefSeq"/>
        </authorList>
    </citation>
    <scope>IDENTIFICATION</scope>
    <source>
        <tissue evidence="21">Sperm</tissue>
    </source>
</reference>
<evidence type="ECO:0000313" key="20">
    <source>
        <dbReference type="Proteomes" id="UP001318040"/>
    </source>
</evidence>
<sequence length="1251" mass="136865">MEPFGEPDVGYRSGGGGDDDAGGGGAGRKPSLFRAMLRTYRRPLIESAIFKLIYDLLVFVNPQVLKAMISFTDDPRIYEWKGYVYAVVLLLTALLQSVLQQQYFLRCFLIGMRVRSATIGLIYQKSLTISNGARKHCTAGETVNLMSADAQRFMDVAPFLHLVWSAPLQIALSLAFLWAELGPASLAGLAVMVLVVPVNALLATRSHLLQMQNMKVKDERIKLMNEILNGIKILKYFAWELSFEEMVTHIRGRELRVMKSFSYLTSISFFIFALTPFLVSLASFGVYIAVDESHVLDAQKAFTSLALFNIMRIPMAMIPLLISFLVQAGVSVRRMEKFLMNDDIDAASIQKNPDLDCAIRIENASFTWDREDPQPTLIDLSLVIPHGSLVAVVGQVGSGKSSLIAALLGEMERLHGSTELKGSLAYVPQQAWIQNATLQDNILFGAPMERARYGEVLQACALVPDLLTLPAGDQTEIGEKGVNLSGGQRQRVSLARALYSSADLFLLDDPLSAVDAHVAKHLFSHVIGPRGLLKGKTRVLVTHSVSVLPLVDVVVVLSAGRISEVGPYQQLVSQGRHFADFLRAFAGHRTPTEGTTERDAGTVLEEDELAPLDPCPRADEPPGDAVTMTLRRHSSQRMRSASTRLRAASTWSDTHSVHGTTTTTTATTTATAMEEATRKSATLIERENIETGNVKMRVYLQYVRAMGPVFPLLILAGYFLQTVASIGQNFWLSAWTADALSTVNATAGNATAGNATAAAAAKPTVSAGVRIGVYGVLGLAQGMAVLLGSVMTAVGTIRAARVQHSGLLHNVLRLPMAFFDTTPMGRIVNRFAKDMNAIDEMIPMSVRPWLISLFNVLGTMVVICVATPIFTAIVVPLTILYFFLQRFYMKTSRQLRRLDAVSRSPIYSHFEETVQGLGVIRAYGHADRFLRHNESLVQRNQACVYPWVVSNRWLSIRLDVVGALVVFFASLFAVLARGTVDGAIVGLSISYALNVTQTLNWLVQQTCELETNIVAVERVREYSEEQNEAAWVVEEARPPQSWPARGAVVFEDFAVRYRPGLQLVLKGISCSVQPGEKIGIVGRTGAGKSSLASCLFRLVEPAHGAIRIDGVDIAHLGLHDLRSKLTIIPQDPVIFSGSLRMNLDPLGQHGDEALWAALEQSNLGVFARGLAQGLRHELSEGGDNLSVGQRQLLCLARALLRGSRILILDEATAAVDLETDGLIQGTLRSAFHSQTVLTIAHRLHTVMDYTR</sequence>
<protein>
    <submittedName>
        <fullName evidence="21">Canalicular multispecific organic anion transporter 1-like</fullName>
    </submittedName>
</protein>
<evidence type="ECO:0000256" key="6">
    <source>
        <dbReference type="ARBA" id="ARBA00022737"/>
    </source>
</evidence>
<evidence type="ECO:0000256" key="13">
    <source>
        <dbReference type="ARBA" id="ARBA00034018"/>
    </source>
</evidence>
<dbReference type="AlphaFoldDB" id="A0AAJ7SJM6"/>
<evidence type="ECO:0000256" key="9">
    <source>
        <dbReference type="ARBA" id="ARBA00022967"/>
    </source>
</evidence>
<dbReference type="FunFam" id="3.40.50.300:FF:000074">
    <property type="entry name" value="Multidrug resistance-associated protein 5 isoform 1"/>
    <property type="match status" value="1"/>
</dbReference>
<dbReference type="PANTHER" id="PTHR24223:SF176">
    <property type="entry name" value="ATP-BINDING CASSETTE SUB-FAMILY C MEMBER 2"/>
    <property type="match status" value="1"/>
</dbReference>
<evidence type="ECO:0000256" key="7">
    <source>
        <dbReference type="ARBA" id="ARBA00022741"/>
    </source>
</evidence>
<gene>
    <name evidence="21" type="primary">LOC116937536</name>
</gene>
<dbReference type="Pfam" id="PF00664">
    <property type="entry name" value="ABC_membrane"/>
    <property type="match status" value="2"/>
</dbReference>
<evidence type="ECO:0000256" key="16">
    <source>
        <dbReference type="SAM" id="MobiDB-lite"/>
    </source>
</evidence>
<dbReference type="FunFam" id="1.20.1560.10:FF:000007">
    <property type="entry name" value="ATP-binding cassette subfamily C member 1"/>
    <property type="match status" value="1"/>
</dbReference>
<dbReference type="InterPro" id="IPR003439">
    <property type="entry name" value="ABC_transporter-like_ATP-bd"/>
</dbReference>
<comment type="catalytic activity">
    <reaction evidence="15">
        <text>17beta-estradiol 17-O-(beta-D-glucuronate)(in) + ATP + H2O = 17beta-estradiol 17-O-(beta-D-glucuronate)(out) + ADP + phosphate + H(+)</text>
        <dbReference type="Rhea" id="RHEA:60128"/>
        <dbReference type="ChEBI" id="CHEBI:15377"/>
        <dbReference type="ChEBI" id="CHEBI:15378"/>
        <dbReference type="ChEBI" id="CHEBI:30616"/>
        <dbReference type="ChEBI" id="CHEBI:43474"/>
        <dbReference type="ChEBI" id="CHEBI:82961"/>
        <dbReference type="ChEBI" id="CHEBI:456216"/>
    </reaction>
    <physiologicalReaction direction="left-to-right" evidence="15">
        <dbReference type="Rhea" id="RHEA:60129"/>
    </physiologicalReaction>
</comment>
<comment type="similarity">
    <text evidence="2">Belongs to the ABC transporter superfamily. ABCC family. Conjugate transporter (TC 3.A.1.208) subfamily.</text>
</comment>
<keyword evidence="6" id="KW-0677">Repeat</keyword>
<feature type="transmembrane region" description="Helical" evidence="17">
    <location>
        <begin position="310"/>
        <end position="330"/>
    </location>
</feature>
<dbReference type="CDD" id="cd18603">
    <property type="entry name" value="ABC_6TM_MRP1_2_3_6_D2_like"/>
    <property type="match status" value="1"/>
</dbReference>
<dbReference type="SUPFAM" id="SSF52540">
    <property type="entry name" value="P-loop containing nucleoside triphosphate hydrolases"/>
    <property type="match status" value="2"/>
</dbReference>
<dbReference type="InterPro" id="IPR036640">
    <property type="entry name" value="ABC1_TM_sf"/>
</dbReference>
<evidence type="ECO:0000259" key="19">
    <source>
        <dbReference type="PROSITE" id="PS50929"/>
    </source>
</evidence>
<evidence type="ECO:0000256" key="14">
    <source>
        <dbReference type="ARBA" id="ARBA00047523"/>
    </source>
</evidence>
<feature type="domain" description="ABC transporter" evidence="18">
    <location>
        <begin position="359"/>
        <end position="584"/>
    </location>
</feature>
<comment type="catalytic activity">
    <reaction evidence="13">
        <text>ATP + H2O + xenobioticSide 1 = ADP + phosphate + xenobioticSide 2.</text>
        <dbReference type="EC" id="7.6.2.2"/>
    </reaction>
</comment>
<evidence type="ECO:0000256" key="15">
    <source>
        <dbReference type="ARBA" id="ARBA00047576"/>
    </source>
</evidence>
<feature type="transmembrane region" description="Helical" evidence="17">
    <location>
        <begin position="156"/>
        <end position="178"/>
    </location>
</feature>
<keyword evidence="8" id="KW-0067">ATP-binding</keyword>
<evidence type="ECO:0000256" key="2">
    <source>
        <dbReference type="ARBA" id="ARBA00009726"/>
    </source>
</evidence>
<feature type="region of interest" description="Disordered" evidence="16">
    <location>
        <begin position="1"/>
        <end position="26"/>
    </location>
</feature>
<dbReference type="Gene3D" id="3.40.50.300">
    <property type="entry name" value="P-loop containing nucleotide triphosphate hydrolases"/>
    <property type="match status" value="2"/>
</dbReference>
<keyword evidence="7" id="KW-0547">Nucleotide-binding</keyword>
<keyword evidence="10 17" id="KW-1133">Transmembrane helix</keyword>
<dbReference type="Proteomes" id="UP001318040">
    <property type="component" value="Unplaced"/>
</dbReference>
<evidence type="ECO:0000256" key="11">
    <source>
        <dbReference type="ARBA" id="ARBA00023055"/>
    </source>
</evidence>
<evidence type="ECO:0000256" key="3">
    <source>
        <dbReference type="ARBA" id="ARBA00022448"/>
    </source>
</evidence>
<feature type="transmembrane region" description="Helical" evidence="17">
    <location>
        <begin position="184"/>
        <end position="204"/>
    </location>
</feature>
<dbReference type="InterPro" id="IPR027417">
    <property type="entry name" value="P-loop_NTPase"/>
</dbReference>
<dbReference type="RefSeq" id="XP_032800562.1">
    <property type="nucleotide sequence ID" value="XM_032944671.1"/>
</dbReference>
<evidence type="ECO:0000256" key="4">
    <source>
        <dbReference type="ARBA" id="ARBA00022475"/>
    </source>
</evidence>
<dbReference type="InterPro" id="IPR011527">
    <property type="entry name" value="ABC1_TM_dom"/>
</dbReference>
<evidence type="ECO:0000256" key="8">
    <source>
        <dbReference type="ARBA" id="ARBA00022840"/>
    </source>
</evidence>
<keyword evidence="4" id="KW-1003">Cell membrane</keyword>
<feature type="transmembrane region" description="Helical" evidence="17">
    <location>
        <begin position="705"/>
        <end position="726"/>
    </location>
</feature>
<dbReference type="NCBIfam" id="TIGR00957">
    <property type="entry name" value="MRP_assoc_pro"/>
    <property type="match status" value="1"/>
</dbReference>
<dbReference type="CDD" id="cd18595">
    <property type="entry name" value="ABC_6TM_MRP1_2_3_6_D1_like"/>
    <property type="match status" value="1"/>
</dbReference>
<feature type="transmembrane region" description="Helical" evidence="17">
    <location>
        <begin position="771"/>
        <end position="794"/>
    </location>
</feature>
<feature type="compositionally biased region" description="Gly residues" evidence="16">
    <location>
        <begin position="12"/>
        <end position="26"/>
    </location>
</feature>
<dbReference type="GO" id="GO:0006869">
    <property type="term" value="P:lipid transport"/>
    <property type="evidence" value="ECO:0007669"/>
    <property type="project" value="UniProtKB-KW"/>
</dbReference>
<dbReference type="PROSITE" id="PS50893">
    <property type="entry name" value="ABC_TRANSPORTER_2"/>
    <property type="match status" value="2"/>
</dbReference>
<dbReference type="FunFam" id="1.20.1560.10:FF:000001">
    <property type="entry name" value="ATP-binding cassette subfamily C member 1"/>
    <property type="match status" value="1"/>
</dbReference>
<dbReference type="KEGG" id="pmrn:116937536"/>
<dbReference type="InterPro" id="IPR005292">
    <property type="entry name" value="MRP"/>
</dbReference>
<feature type="domain" description="ABC transmembrane type-1" evidence="19">
    <location>
        <begin position="47"/>
        <end position="327"/>
    </location>
</feature>
<dbReference type="GO" id="GO:0016887">
    <property type="term" value="F:ATP hydrolysis activity"/>
    <property type="evidence" value="ECO:0007669"/>
    <property type="project" value="InterPro"/>
</dbReference>
<dbReference type="GO" id="GO:0005524">
    <property type="term" value="F:ATP binding"/>
    <property type="evidence" value="ECO:0007669"/>
    <property type="project" value="UniProtKB-KW"/>
</dbReference>
<dbReference type="PROSITE" id="PS00211">
    <property type="entry name" value="ABC_TRANSPORTER_1"/>
    <property type="match status" value="2"/>
</dbReference>
<keyword evidence="3" id="KW-0813">Transport</keyword>
<dbReference type="SMART" id="SM00382">
    <property type="entry name" value="AAA"/>
    <property type="match status" value="2"/>
</dbReference>
<dbReference type="PANTHER" id="PTHR24223">
    <property type="entry name" value="ATP-BINDING CASSETTE SUB-FAMILY C"/>
    <property type="match status" value="1"/>
</dbReference>
<evidence type="ECO:0000256" key="12">
    <source>
        <dbReference type="ARBA" id="ARBA00023136"/>
    </source>
</evidence>
<dbReference type="Gene3D" id="1.20.1560.10">
    <property type="entry name" value="ABC transporter type 1, transmembrane domain"/>
    <property type="match status" value="2"/>
</dbReference>
<dbReference type="GO" id="GO:0008559">
    <property type="term" value="F:ABC-type xenobiotic transporter activity"/>
    <property type="evidence" value="ECO:0007669"/>
    <property type="project" value="UniProtKB-EC"/>
</dbReference>
<feature type="domain" description="ABC transmembrane type-1" evidence="19">
    <location>
        <begin position="712"/>
        <end position="1011"/>
    </location>
</feature>
<comment type="catalytic activity">
    <reaction evidence="14">
        <text>leukotriene C4(in) + ATP + H2O = leukotriene C4(out) + ADP + phosphate + H(+)</text>
        <dbReference type="Rhea" id="RHEA:38963"/>
        <dbReference type="ChEBI" id="CHEBI:15377"/>
        <dbReference type="ChEBI" id="CHEBI:15378"/>
        <dbReference type="ChEBI" id="CHEBI:30616"/>
        <dbReference type="ChEBI" id="CHEBI:43474"/>
        <dbReference type="ChEBI" id="CHEBI:57973"/>
        <dbReference type="ChEBI" id="CHEBI:456216"/>
    </reaction>
    <physiologicalReaction direction="left-to-right" evidence="14">
        <dbReference type="Rhea" id="RHEA:38964"/>
    </physiologicalReaction>
</comment>
<proteinExistence type="inferred from homology"/>
<dbReference type="PROSITE" id="PS50929">
    <property type="entry name" value="ABC_TM1F"/>
    <property type="match status" value="2"/>
</dbReference>
<dbReference type="FunFam" id="3.40.50.300:FF:000293">
    <property type="entry name" value="ATP binding cassette subfamily C member 1"/>
    <property type="match status" value="1"/>
</dbReference>
<dbReference type="GO" id="GO:0016324">
    <property type="term" value="C:apical plasma membrane"/>
    <property type="evidence" value="ECO:0007669"/>
    <property type="project" value="TreeGrafter"/>
</dbReference>
<comment type="subcellular location">
    <subcellularLocation>
        <location evidence="1">Cell membrane</location>
        <topology evidence="1">Multi-pass membrane protein</topology>
    </subcellularLocation>
</comment>
<keyword evidence="11" id="KW-0445">Lipid transport</keyword>
<keyword evidence="5 17" id="KW-0812">Transmembrane</keyword>
<dbReference type="InterPro" id="IPR050173">
    <property type="entry name" value="ABC_transporter_C-like"/>
</dbReference>
<keyword evidence="9" id="KW-1278">Translocase</keyword>
<keyword evidence="20" id="KW-1185">Reference proteome</keyword>
<dbReference type="InterPro" id="IPR003593">
    <property type="entry name" value="AAA+_ATPase"/>
</dbReference>
<dbReference type="CDD" id="cd03244">
    <property type="entry name" value="ABCC_MRP_domain2"/>
    <property type="match status" value="1"/>
</dbReference>
<dbReference type="SUPFAM" id="SSF90123">
    <property type="entry name" value="ABC transporter transmembrane region"/>
    <property type="match status" value="2"/>
</dbReference>
<evidence type="ECO:0000256" key="5">
    <source>
        <dbReference type="ARBA" id="ARBA00022692"/>
    </source>
</evidence>
<feature type="transmembrane region" description="Helical" evidence="17">
    <location>
        <begin position="261"/>
        <end position="290"/>
    </location>
</feature>
<evidence type="ECO:0000256" key="1">
    <source>
        <dbReference type="ARBA" id="ARBA00004651"/>
    </source>
</evidence>
<dbReference type="CDD" id="cd03250">
    <property type="entry name" value="ABCC_MRP_domain1"/>
    <property type="match status" value="1"/>
</dbReference>
<name>A0AAJ7SJM6_PETMA</name>
<keyword evidence="12 17" id="KW-0472">Membrane</keyword>
<dbReference type="Pfam" id="PF00005">
    <property type="entry name" value="ABC_tran"/>
    <property type="match status" value="2"/>
</dbReference>
<evidence type="ECO:0000256" key="10">
    <source>
        <dbReference type="ARBA" id="ARBA00022989"/>
    </source>
</evidence>
<feature type="transmembrane region" description="Helical" evidence="17">
    <location>
        <begin position="82"/>
        <end position="105"/>
    </location>
</feature>
<feature type="transmembrane region" description="Helical" evidence="17">
    <location>
        <begin position="850"/>
        <end position="883"/>
    </location>
</feature>
<accession>A0AAJ7SJM6</accession>
<organism evidence="20 21">
    <name type="scientific">Petromyzon marinus</name>
    <name type="common">Sea lamprey</name>
    <dbReference type="NCBI Taxonomy" id="7757"/>
    <lineage>
        <taxon>Eukaryota</taxon>
        <taxon>Metazoa</taxon>
        <taxon>Chordata</taxon>
        <taxon>Craniata</taxon>
        <taxon>Vertebrata</taxon>
        <taxon>Cyclostomata</taxon>
        <taxon>Hyperoartia</taxon>
        <taxon>Petromyzontiformes</taxon>
        <taxon>Petromyzontidae</taxon>
        <taxon>Petromyzon</taxon>
    </lineage>
</organism>
<evidence type="ECO:0000313" key="21">
    <source>
        <dbReference type="RefSeq" id="XP_032800562.1"/>
    </source>
</evidence>
<dbReference type="InterPro" id="IPR017871">
    <property type="entry name" value="ABC_transporter-like_CS"/>
</dbReference>
<evidence type="ECO:0000259" key="18">
    <source>
        <dbReference type="PROSITE" id="PS50893"/>
    </source>
</evidence>
<evidence type="ECO:0000256" key="17">
    <source>
        <dbReference type="SAM" id="Phobius"/>
    </source>
</evidence>
<feature type="domain" description="ABC transporter" evidence="18">
    <location>
        <begin position="1048"/>
        <end position="1251"/>
    </location>
</feature>
<feature type="transmembrane region" description="Helical" evidence="17">
    <location>
        <begin position="954"/>
        <end position="976"/>
    </location>
</feature>